<dbReference type="RefSeq" id="WP_209635829.1">
    <property type="nucleotide sequence ID" value="NZ_JAGINW010000001.1"/>
</dbReference>
<protein>
    <submittedName>
        <fullName evidence="2">Prevent-host-death family protein</fullName>
    </submittedName>
</protein>
<accession>A0ABS4T9Q4</accession>
<evidence type="ECO:0000256" key="1">
    <source>
        <dbReference type="ARBA" id="ARBA00009981"/>
    </source>
</evidence>
<dbReference type="InterPro" id="IPR051416">
    <property type="entry name" value="phD-YefM_TA_antitoxins"/>
</dbReference>
<evidence type="ECO:0000313" key="2">
    <source>
        <dbReference type="EMBL" id="MBP2321145.1"/>
    </source>
</evidence>
<evidence type="ECO:0000313" key="3">
    <source>
        <dbReference type="Proteomes" id="UP001519332"/>
    </source>
</evidence>
<dbReference type="PANTHER" id="PTHR35377:SF5">
    <property type="entry name" value="ANTITOXIN VAPB46"/>
    <property type="match status" value="1"/>
</dbReference>
<proteinExistence type="inferred from homology"/>
<keyword evidence="3" id="KW-1185">Reference proteome</keyword>
<dbReference type="SUPFAM" id="SSF143120">
    <property type="entry name" value="YefM-like"/>
    <property type="match status" value="1"/>
</dbReference>
<dbReference type="NCBIfam" id="TIGR01552">
    <property type="entry name" value="phd_fam"/>
    <property type="match status" value="1"/>
</dbReference>
<dbReference type="Gene3D" id="3.40.1620.10">
    <property type="entry name" value="YefM-like domain"/>
    <property type="match status" value="1"/>
</dbReference>
<gene>
    <name evidence="2" type="ORF">JOF56_001530</name>
</gene>
<dbReference type="InterPro" id="IPR036165">
    <property type="entry name" value="YefM-like_sf"/>
</dbReference>
<sequence length="101" mass="11397">MTAAAHDDDHTVGLRQLRHNTSEVLARVRHGETIDVTEYGRLIARIVPVEDRTPTPIMRQLVDAGRARLATRPGYRPKMRPSDGTNRLGDALAELRDEESW</sequence>
<comment type="caution">
    <text evidence="2">The sequence shown here is derived from an EMBL/GenBank/DDBJ whole genome shotgun (WGS) entry which is preliminary data.</text>
</comment>
<dbReference type="EMBL" id="JAGINW010000001">
    <property type="protein sequence ID" value="MBP2321145.1"/>
    <property type="molecule type" value="Genomic_DNA"/>
</dbReference>
<reference evidence="2 3" key="1">
    <citation type="submission" date="2021-03" db="EMBL/GenBank/DDBJ databases">
        <title>Sequencing the genomes of 1000 actinobacteria strains.</title>
        <authorList>
            <person name="Klenk H.-P."/>
        </authorList>
    </citation>
    <scope>NUCLEOTIDE SEQUENCE [LARGE SCALE GENOMIC DNA]</scope>
    <source>
        <strain evidence="2 3">DSM 46670</strain>
    </source>
</reference>
<comment type="similarity">
    <text evidence="1">Belongs to the phD/YefM antitoxin family.</text>
</comment>
<organism evidence="2 3">
    <name type="scientific">Kibdelosporangium banguiense</name>
    <dbReference type="NCBI Taxonomy" id="1365924"/>
    <lineage>
        <taxon>Bacteria</taxon>
        <taxon>Bacillati</taxon>
        <taxon>Actinomycetota</taxon>
        <taxon>Actinomycetes</taxon>
        <taxon>Pseudonocardiales</taxon>
        <taxon>Pseudonocardiaceae</taxon>
        <taxon>Kibdelosporangium</taxon>
    </lineage>
</organism>
<dbReference type="PANTHER" id="PTHR35377">
    <property type="entry name" value="ANTITOXIN VAPB49-RELATED-RELATED"/>
    <property type="match status" value="1"/>
</dbReference>
<dbReference type="Proteomes" id="UP001519332">
    <property type="component" value="Unassembled WGS sequence"/>
</dbReference>
<name>A0ABS4T9Q4_9PSEU</name>